<gene>
    <name evidence="1" type="ORF">A3F83_01495</name>
</gene>
<evidence type="ECO:0000313" key="2">
    <source>
        <dbReference type="Proteomes" id="UP000179129"/>
    </source>
</evidence>
<dbReference type="InterPro" id="IPR024078">
    <property type="entry name" value="LmbE-like_dom_sf"/>
</dbReference>
<dbReference type="Pfam" id="PF02585">
    <property type="entry name" value="PIG-L"/>
    <property type="match status" value="1"/>
</dbReference>
<dbReference type="SUPFAM" id="SSF102588">
    <property type="entry name" value="LmbE-like"/>
    <property type="match status" value="1"/>
</dbReference>
<dbReference type="PANTHER" id="PTHR12993">
    <property type="entry name" value="N-ACETYLGLUCOSAMINYL-PHOSPHATIDYLINOSITOL DE-N-ACETYLASE-RELATED"/>
    <property type="match status" value="1"/>
</dbReference>
<proteinExistence type="predicted"/>
<dbReference type="InterPro" id="IPR003737">
    <property type="entry name" value="GlcNAc_PI_deacetylase-related"/>
</dbReference>
<dbReference type="PANTHER" id="PTHR12993:SF30">
    <property type="entry name" value="N-ACETYL-ALPHA-D-GLUCOSAMINYL L-MALATE DEACETYLASE 1"/>
    <property type="match status" value="1"/>
</dbReference>
<comment type="caution">
    <text evidence="1">The sequence shown here is derived from an EMBL/GenBank/DDBJ whole genome shotgun (WGS) entry which is preliminary data.</text>
</comment>
<accession>A0A1F5YLB2</accession>
<dbReference type="EMBL" id="MFIX01000237">
    <property type="protein sequence ID" value="OGG00884.1"/>
    <property type="molecule type" value="Genomic_DNA"/>
</dbReference>
<protein>
    <submittedName>
        <fullName evidence="1">GlcNAc-PI de-N-acetylase</fullName>
    </submittedName>
</protein>
<evidence type="ECO:0000313" key="1">
    <source>
        <dbReference type="EMBL" id="OGG00884.1"/>
    </source>
</evidence>
<dbReference type="Gene3D" id="3.40.50.10320">
    <property type="entry name" value="LmbE-like"/>
    <property type="match status" value="1"/>
</dbReference>
<dbReference type="AlphaFoldDB" id="A0A1F5YLB2"/>
<dbReference type="Proteomes" id="UP000179129">
    <property type="component" value="Unassembled WGS sequence"/>
</dbReference>
<organism evidence="1 2">
    <name type="scientific">Candidatus Glassbacteria bacterium RIFCSPLOWO2_12_FULL_58_11</name>
    <dbReference type="NCBI Taxonomy" id="1817867"/>
    <lineage>
        <taxon>Bacteria</taxon>
        <taxon>Candidatus Glassiibacteriota</taxon>
    </lineage>
</organism>
<sequence length="291" mass="32456">MPPAGKVGDHPKNLAVHQILGGLTLRIIMLGAHPDDCEYYAGGTAALWAAAGAKVQLVALTNGDAGHQSEGGGALARRRAAESRRSARILGVSWRTLDFHDGAIVPSLEVREAVIRAIRDWRAEVVISHRPNDYHPDHRYAGAVMQDAAYLVTVPNICPDTPRLKRNPVFLYFLDEFQKPAPFKADVTVDVDKVMDRKWAALDAMDSQVYEWIPWIEEKLDQVPAGAEERLEWLKSDLGPVFRRWTKNHAGALAGRYGARHAAKVEFAESFELCEYGSQPDRAEVWKIFPR</sequence>
<dbReference type="GO" id="GO:0016811">
    <property type="term" value="F:hydrolase activity, acting on carbon-nitrogen (but not peptide) bonds, in linear amides"/>
    <property type="evidence" value="ECO:0007669"/>
    <property type="project" value="TreeGrafter"/>
</dbReference>
<dbReference type="STRING" id="1817867.A3F83_01495"/>
<reference evidence="1 2" key="1">
    <citation type="journal article" date="2016" name="Nat. Commun.">
        <title>Thousands of microbial genomes shed light on interconnected biogeochemical processes in an aquifer system.</title>
        <authorList>
            <person name="Anantharaman K."/>
            <person name="Brown C.T."/>
            <person name="Hug L.A."/>
            <person name="Sharon I."/>
            <person name="Castelle C.J."/>
            <person name="Probst A.J."/>
            <person name="Thomas B.C."/>
            <person name="Singh A."/>
            <person name="Wilkins M.J."/>
            <person name="Karaoz U."/>
            <person name="Brodie E.L."/>
            <person name="Williams K.H."/>
            <person name="Hubbard S.S."/>
            <person name="Banfield J.F."/>
        </authorList>
    </citation>
    <scope>NUCLEOTIDE SEQUENCE [LARGE SCALE GENOMIC DNA]</scope>
</reference>
<name>A0A1F5YLB2_9BACT</name>